<accession>A0A344L1H0</accession>
<dbReference type="KEGG" id="aab:A4R43_04600"/>
<evidence type="ECO:0000313" key="4">
    <source>
        <dbReference type="Proteomes" id="UP000250434"/>
    </source>
</evidence>
<name>A0A344L1H0_9PSEU</name>
<dbReference type="OrthoDB" id="5241234at2"/>
<evidence type="ECO:0000313" key="3">
    <source>
        <dbReference type="EMBL" id="AXB41894.1"/>
    </source>
</evidence>
<reference evidence="3 4" key="1">
    <citation type="submission" date="2016-04" db="EMBL/GenBank/DDBJ databases">
        <title>Complete genome sequence and analysis of deep-sea sediment isolate, Amycolatopsis sp. WP1.</title>
        <authorList>
            <person name="Wang H."/>
            <person name="Chen S."/>
            <person name="Wu Q."/>
        </authorList>
    </citation>
    <scope>NUCLEOTIDE SEQUENCE [LARGE SCALE GENOMIC DNA]</scope>
    <source>
        <strain evidence="3 4">WP1</strain>
    </source>
</reference>
<feature type="compositionally biased region" description="Polar residues" evidence="1">
    <location>
        <begin position="360"/>
        <end position="374"/>
    </location>
</feature>
<feature type="region of interest" description="Disordered" evidence="1">
    <location>
        <begin position="139"/>
        <end position="158"/>
    </location>
</feature>
<dbReference type="InterPro" id="IPR003870">
    <property type="entry name" value="DUF222"/>
</dbReference>
<organism evidence="3 4">
    <name type="scientific">Amycolatopsis albispora</name>
    <dbReference type="NCBI Taxonomy" id="1804986"/>
    <lineage>
        <taxon>Bacteria</taxon>
        <taxon>Bacillati</taxon>
        <taxon>Actinomycetota</taxon>
        <taxon>Actinomycetes</taxon>
        <taxon>Pseudonocardiales</taxon>
        <taxon>Pseudonocardiaceae</taxon>
        <taxon>Amycolatopsis</taxon>
    </lineage>
</organism>
<feature type="domain" description="DUF222" evidence="2">
    <location>
        <begin position="17"/>
        <end position="303"/>
    </location>
</feature>
<sequence length="399" mass="44216">METTTSKPSELHHVIVELQQNEKEISRLHARRMKLVAEFCRRSETRRGLPEQLAMALSMTRHRAASTISAAEKLTEHLPRTFALLEQGSIPLTVAERVRDATTWLPDSKLPEVDALLEDKLEGRNPTQARRITTRTAAKVDQEGHADRAKGARRGRQVRLRHGDTGTASLAVTSAPVERAIAAYANVDQLARRLKTADETRTLDQLRADTMLDLLMGKQFGGEVRTHCYLYLDATTYAGLNDKPAELAGHGVIPAWLAKELCSGRKTVFQRIITEPRSGQLAELGDAHHGAASDVTELVRVRDRECRRPGCTRPAQLTELELCEHHDGRSEGAQIGMCSADHNLQTVRGWRHRLEADGSLTITTPSGETHSSTPEPLHEPRDVPAATNTNQGRPYCRCA</sequence>
<dbReference type="AlphaFoldDB" id="A0A344L1H0"/>
<feature type="region of interest" description="Disordered" evidence="1">
    <location>
        <begin position="358"/>
        <end position="399"/>
    </location>
</feature>
<protein>
    <recommendedName>
        <fullName evidence="2">DUF222 domain-containing protein</fullName>
    </recommendedName>
</protein>
<evidence type="ECO:0000259" key="2">
    <source>
        <dbReference type="Pfam" id="PF02720"/>
    </source>
</evidence>
<feature type="compositionally biased region" description="Basic and acidic residues" evidence="1">
    <location>
        <begin position="139"/>
        <end position="150"/>
    </location>
</feature>
<dbReference type="Proteomes" id="UP000250434">
    <property type="component" value="Chromosome"/>
</dbReference>
<dbReference type="Pfam" id="PF02720">
    <property type="entry name" value="DUF222"/>
    <property type="match status" value="1"/>
</dbReference>
<evidence type="ECO:0000256" key="1">
    <source>
        <dbReference type="SAM" id="MobiDB-lite"/>
    </source>
</evidence>
<dbReference type="EMBL" id="CP015163">
    <property type="protein sequence ID" value="AXB41894.1"/>
    <property type="molecule type" value="Genomic_DNA"/>
</dbReference>
<gene>
    <name evidence="3" type="ORF">A4R43_04600</name>
</gene>
<proteinExistence type="predicted"/>
<keyword evidence="4" id="KW-1185">Reference proteome</keyword>